<dbReference type="Gene3D" id="2.40.128.520">
    <property type="match status" value="1"/>
</dbReference>
<comment type="caution">
    <text evidence="3">The sequence shown here is derived from an EMBL/GenBank/DDBJ whole genome shotgun (WGS) entry which is preliminary data.</text>
</comment>
<evidence type="ECO:0000259" key="2">
    <source>
        <dbReference type="Pfam" id="PF09917"/>
    </source>
</evidence>
<dbReference type="InterPro" id="IPR019223">
    <property type="entry name" value="DUF2147"/>
</dbReference>
<reference evidence="3 4" key="1">
    <citation type="submission" date="2019-09" db="EMBL/GenBank/DDBJ databases">
        <title>Genomes of family Cryomorphaceae.</title>
        <authorList>
            <person name="Bowman J.P."/>
        </authorList>
    </citation>
    <scope>NUCLEOTIDE SEQUENCE [LARGE SCALE GENOMIC DNA]</scope>
    <source>
        <strain evidence="3 4">LMG 25704</strain>
    </source>
</reference>
<proteinExistence type="predicted"/>
<protein>
    <submittedName>
        <fullName evidence="3">DUF2147 domain-containing protein</fullName>
    </submittedName>
</protein>
<evidence type="ECO:0000256" key="1">
    <source>
        <dbReference type="SAM" id="SignalP"/>
    </source>
</evidence>
<dbReference type="OrthoDB" id="9814399at2"/>
<dbReference type="RefSeq" id="WP_151667596.1">
    <property type="nucleotide sequence ID" value="NZ_WBVO01000007.1"/>
</dbReference>
<sequence length="148" mass="16987">MKHLITLTFAYLIASFSAMAQSPDDILGIWLNEREDAKIEVYKQNGKYYGKIVWLKNDKEDDGTTPNLDDKNPNANLRSRRVIGINILRGLVWDADDEEYDDGEIYDPRSGKTYSLYGYIQEDGKLFMKGYIGFSLIGRSTVWTRSSL</sequence>
<dbReference type="AlphaFoldDB" id="A0A6N6RKU0"/>
<dbReference type="EMBL" id="WBVO01000007">
    <property type="protein sequence ID" value="KAB2809773.1"/>
    <property type="molecule type" value="Genomic_DNA"/>
</dbReference>
<keyword evidence="4" id="KW-1185">Reference proteome</keyword>
<feature type="domain" description="DUF2147" evidence="2">
    <location>
        <begin position="28"/>
        <end position="145"/>
    </location>
</feature>
<dbReference type="Pfam" id="PF09917">
    <property type="entry name" value="DUF2147"/>
    <property type="match status" value="1"/>
</dbReference>
<gene>
    <name evidence="3" type="ORF">F8C67_09460</name>
</gene>
<organism evidence="3 4">
    <name type="scientific">Phaeocystidibacter luteus</name>
    <dbReference type="NCBI Taxonomy" id="911197"/>
    <lineage>
        <taxon>Bacteria</taxon>
        <taxon>Pseudomonadati</taxon>
        <taxon>Bacteroidota</taxon>
        <taxon>Flavobacteriia</taxon>
        <taxon>Flavobacteriales</taxon>
        <taxon>Phaeocystidibacteraceae</taxon>
        <taxon>Phaeocystidibacter</taxon>
    </lineage>
</organism>
<dbReference type="PANTHER" id="PTHR36919">
    <property type="entry name" value="BLR1215 PROTEIN"/>
    <property type="match status" value="1"/>
</dbReference>
<keyword evidence="1" id="KW-0732">Signal</keyword>
<feature type="chain" id="PRO_5026867913" evidence="1">
    <location>
        <begin position="21"/>
        <end position="148"/>
    </location>
</feature>
<evidence type="ECO:0000313" key="3">
    <source>
        <dbReference type="EMBL" id="KAB2809773.1"/>
    </source>
</evidence>
<accession>A0A6N6RKU0</accession>
<dbReference type="Proteomes" id="UP000468650">
    <property type="component" value="Unassembled WGS sequence"/>
</dbReference>
<feature type="signal peptide" evidence="1">
    <location>
        <begin position="1"/>
        <end position="20"/>
    </location>
</feature>
<dbReference type="PANTHER" id="PTHR36919:SF2">
    <property type="entry name" value="BLL6627 PROTEIN"/>
    <property type="match status" value="1"/>
</dbReference>
<name>A0A6N6RKU0_9FLAO</name>
<evidence type="ECO:0000313" key="4">
    <source>
        <dbReference type="Proteomes" id="UP000468650"/>
    </source>
</evidence>